<dbReference type="EC" id="2.1.1.198" evidence="6"/>
<dbReference type="PIRSF" id="PIRSF005917">
    <property type="entry name" value="MTase_YraL"/>
    <property type="match status" value="1"/>
</dbReference>
<comment type="subcellular location">
    <subcellularLocation>
        <location evidence="6">Cytoplasm</location>
    </subcellularLocation>
</comment>
<dbReference type="PANTHER" id="PTHR46111:SF1">
    <property type="entry name" value="RIBOSOMAL RNA SMALL SUBUNIT METHYLTRANSFERASE I"/>
    <property type="match status" value="1"/>
</dbReference>
<dbReference type="InterPro" id="IPR008189">
    <property type="entry name" value="rRNA_ssu_MeTfrase_I"/>
</dbReference>
<dbReference type="InterPro" id="IPR000878">
    <property type="entry name" value="4pyrrol_Mease"/>
</dbReference>
<protein>
    <recommendedName>
        <fullName evidence="6">Ribosomal RNA small subunit methyltransferase I</fullName>
        <ecNumber evidence="6">2.1.1.198</ecNumber>
    </recommendedName>
    <alternativeName>
        <fullName evidence="6">16S rRNA 2'-O-ribose C1402 methyltransferase</fullName>
    </alternativeName>
    <alternativeName>
        <fullName evidence="6">rRNA (cytidine-2'-O-)-methyltransferase RsmI</fullName>
    </alternativeName>
</protein>
<dbReference type="HAMAP" id="MF_01877">
    <property type="entry name" value="16SrRNA_methyltr_I"/>
    <property type="match status" value="1"/>
</dbReference>
<evidence type="ECO:0000313" key="9">
    <source>
        <dbReference type="Proteomes" id="UP000294344"/>
    </source>
</evidence>
<dbReference type="InterPro" id="IPR014777">
    <property type="entry name" value="4pyrrole_Mease_sub1"/>
</dbReference>
<evidence type="ECO:0000256" key="4">
    <source>
        <dbReference type="ARBA" id="ARBA00022679"/>
    </source>
</evidence>
<reference evidence="8 9" key="1">
    <citation type="submission" date="2019-02" db="EMBL/GenBank/DDBJ databases">
        <authorList>
            <person name="Manzano-Marin A."/>
            <person name="Manzano-Marin A."/>
        </authorList>
    </citation>
    <scope>NUCLEOTIDE SEQUENCE [LARGE SCALE GENOMIC DNA]</scope>
    <source>
        <strain evidence="8 9">BuCicurvipes</strain>
    </source>
</reference>
<dbReference type="NCBIfam" id="TIGR00096">
    <property type="entry name" value="16S rRNA (cytidine(1402)-2'-O)-methyltransferase"/>
    <property type="match status" value="1"/>
</dbReference>
<dbReference type="SUPFAM" id="SSF53790">
    <property type="entry name" value="Tetrapyrrole methylase"/>
    <property type="match status" value="1"/>
</dbReference>
<organism evidence="8 9">
    <name type="scientific">Buchnera aphidicola</name>
    <name type="common">Cinara curvipes</name>
    <dbReference type="NCBI Taxonomy" id="2518975"/>
    <lineage>
        <taxon>Bacteria</taxon>
        <taxon>Pseudomonadati</taxon>
        <taxon>Pseudomonadota</taxon>
        <taxon>Gammaproteobacteria</taxon>
        <taxon>Enterobacterales</taxon>
        <taxon>Erwiniaceae</taxon>
        <taxon>Buchnera</taxon>
    </lineage>
</organism>
<dbReference type="Gene3D" id="3.30.950.10">
    <property type="entry name" value="Methyltransferase, Cobalt-precorrin-4 Transmethylase, Domain 2"/>
    <property type="match status" value="1"/>
</dbReference>
<dbReference type="EMBL" id="LR217710">
    <property type="protein sequence ID" value="VFP81357.1"/>
    <property type="molecule type" value="Genomic_DNA"/>
</dbReference>
<comment type="similarity">
    <text evidence="6">Belongs to the methyltransferase superfamily. RsmI family.</text>
</comment>
<dbReference type="GO" id="GO:0005737">
    <property type="term" value="C:cytoplasm"/>
    <property type="evidence" value="ECO:0007669"/>
    <property type="project" value="UniProtKB-SubCell"/>
</dbReference>
<dbReference type="InterPro" id="IPR035996">
    <property type="entry name" value="4pyrrol_Methylase_sf"/>
</dbReference>
<evidence type="ECO:0000313" key="8">
    <source>
        <dbReference type="EMBL" id="VFP81357.1"/>
    </source>
</evidence>
<evidence type="ECO:0000256" key="5">
    <source>
        <dbReference type="ARBA" id="ARBA00022691"/>
    </source>
</evidence>
<keyword evidence="4 6" id="KW-0808">Transferase</keyword>
<feature type="domain" description="Tetrapyrrole methylase" evidence="7">
    <location>
        <begin position="2"/>
        <end position="198"/>
    </location>
</feature>
<keyword evidence="2 6" id="KW-0698">rRNA processing</keyword>
<evidence type="ECO:0000256" key="1">
    <source>
        <dbReference type="ARBA" id="ARBA00022490"/>
    </source>
</evidence>
<dbReference type="FunFam" id="3.30.950.10:FF:000002">
    <property type="entry name" value="Ribosomal RNA small subunit methyltransferase I"/>
    <property type="match status" value="1"/>
</dbReference>
<dbReference type="InterPro" id="IPR014776">
    <property type="entry name" value="4pyrrole_Mease_sub2"/>
</dbReference>
<name>A0A451D6C5_9GAMM</name>
<evidence type="ECO:0000256" key="3">
    <source>
        <dbReference type="ARBA" id="ARBA00022603"/>
    </source>
</evidence>
<dbReference type="Gene3D" id="3.40.1010.10">
    <property type="entry name" value="Cobalt-precorrin-4 Transmethylase, Domain 1"/>
    <property type="match status" value="1"/>
</dbReference>
<comment type="catalytic activity">
    <reaction evidence="6">
        <text>cytidine(1402) in 16S rRNA + S-adenosyl-L-methionine = 2'-O-methylcytidine(1402) in 16S rRNA + S-adenosyl-L-homocysteine + H(+)</text>
        <dbReference type="Rhea" id="RHEA:42924"/>
        <dbReference type="Rhea" id="RHEA-COMP:10285"/>
        <dbReference type="Rhea" id="RHEA-COMP:10286"/>
        <dbReference type="ChEBI" id="CHEBI:15378"/>
        <dbReference type="ChEBI" id="CHEBI:57856"/>
        <dbReference type="ChEBI" id="CHEBI:59789"/>
        <dbReference type="ChEBI" id="CHEBI:74495"/>
        <dbReference type="ChEBI" id="CHEBI:82748"/>
        <dbReference type="EC" id="2.1.1.198"/>
    </reaction>
</comment>
<dbReference type="PANTHER" id="PTHR46111">
    <property type="entry name" value="RIBOSOMAL RNA SMALL SUBUNIT METHYLTRANSFERASE I"/>
    <property type="match status" value="1"/>
</dbReference>
<gene>
    <name evidence="6 8" type="primary">rsmI</name>
    <name evidence="8" type="ORF">BUCICURV3402_061</name>
</gene>
<proteinExistence type="inferred from homology"/>
<dbReference type="InterPro" id="IPR018063">
    <property type="entry name" value="SAM_MeTrfase_RsmI_CS"/>
</dbReference>
<dbReference type="CDD" id="cd11648">
    <property type="entry name" value="RsmI"/>
    <property type="match status" value="1"/>
</dbReference>
<evidence type="ECO:0000256" key="6">
    <source>
        <dbReference type="HAMAP-Rule" id="MF_01877"/>
    </source>
</evidence>
<keyword evidence="1 6" id="KW-0963">Cytoplasm</keyword>
<sequence>MVPTPIGNLLDITYRSINILKKVDYIISENIKHTSILLKYFSIKNKLLKLNTCNEKEKKNKYIIMLNNGKNIAIVSNAGTPVINDPGYLLVKHAYYNNIRVVPLPGACAAITALSASGLKTNQFCYEGFLPKKQKSCEKKINSLCKEIRTIILYESPKRLIHTIKLIKKIMGSKRKIVIAKELTKKWENIKKGTVKEILNIIENNIYWEKGEITILIDGKKKNKDNILSSKILNIFNILKKEMKKSTAIKITAKICGFNKNILYNNIIKKKYNEVD</sequence>
<comment type="function">
    <text evidence="6">Catalyzes the 2'-O-methylation of the ribose of cytidine 1402 (C1402) in 16S rRNA.</text>
</comment>
<accession>A0A451D6C5</accession>
<keyword evidence="3 6" id="KW-0489">Methyltransferase</keyword>
<dbReference type="Proteomes" id="UP000294344">
    <property type="component" value="Chromosome"/>
</dbReference>
<dbReference type="PROSITE" id="PS01296">
    <property type="entry name" value="RSMI"/>
    <property type="match status" value="1"/>
</dbReference>
<dbReference type="Pfam" id="PF00590">
    <property type="entry name" value="TP_methylase"/>
    <property type="match status" value="1"/>
</dbReference>
<evidence type="ECO:0000256" key="2">
    <source>
        <dbReference type="ARBA" id="ARBA00022552"/>
    </source>
</evidence>
<dbReference type="AlphaFoldDB" id="A0A451D6C5"/>
<evidence type="ECO:0000259" key="7">
    <source>
        <dbReference type="Pfam" id="PF00590"/>
    </source>
</evidence>
<dbReference type="GO" id="GO:0070677">
    <property type="term" value="F:rRNA (cytosine-2'-O-)-methyltransferase activity"/>
    <property type="evidence" value="ECO:0007669"/>
    <property type="project" value="UniProtKB-UniRule"/>
</dbReference>
<keyword evidence="5 6" id="KW-0949">S-adenosyl-L-methionine</keyword>